<dbReference type="Gene3D" id="1.20.1070.10">
    <property type="entry name" value="Rhodopsin 7-helix transmembrane proteins"/>
    <property type="match status" value="1"/>
</dbReference>
<keyword evidence="11" id="KW-1003">Cell membrane</keyword>
<feature type="transmembrane region" description="Helical" evidence="11">
    <location>
        <begin position="238"/>
        <end position="260"/>
    </location>
</feature>
<dbReference type="PRINTS" id="PR00237">
    <property type="entry name" value="GPCRRHODOPSN"/>
</dbReference>
<dbReference type="InterPro" id="IPR000725">
    <property type="entry name" value="Olfact_rcpt"/>
</dbReference>
<dbReference type="GO" id="GO:0005886">
    <property type="term" value="C:plasma membrane"/>
    <property type="evidence" value="ECO:0007669"/>
    <property type="project" value="UniProtKB-SubCell"/>
</dbReference>
<evidence type="ECO:0000256" key="8">
    <source>
        <dbReference type="ARBA" id="ARBA00023170"/>
    </source>
</evidence>
<dbReference type="GeneID" id="101587405"/>
<evidence type="ECO:0000256" key="3">
    <source>
        <dbReference type="ARBA" id="ARBA00022692"/>
    </source>
</evidence>
<keyword evidence="5 11" id="KW-1133">Transmembrane helix</keyword>
<dbReference type="CDD" id="cd15230">
    <property type="entry name" value="7tmA_OR5-like"/>
    <property type="match status" value="1"/>
</dbReference>
<name>A0A6P3V8A8_OCTDE</name>
<keyword evidence="9 10" id="KW-0807">Transducer</keyword>
<dbReference type="OrthoDB" id="9443097at2759"/>
<dbReference type="PROSITE" id="PS50262">
    <property type="entry name" value="G_PROTEIN_RECEP_F1_2"/>
    <property type="match status" value="1"/>
</dbReference>
<evidence type="ECO:0000256" key="9">
    <source>
        <dbReference type="ARBA" id="ARBA00023224"/>
    </source>
</evidence>
<reference evidence="14" key="1">
    <citation type="submission" date="2025-08" db="UniProtKB">
        <authorList>
            <consortium name="RefSeq"/>
        </authorList>
    </citation>
    <scope>IDENTIFICATION</scope>
</reference>
<feature type="domain" description="G-protein coupled receptors family 1 profile" evidence="12">
    <location>
        <begin position="41"/>
        <end position="290"/>
    </location>
</feature>
<evidence type="ECO:0000313" key="14">
    <source>
        <dbReference type="RefSeq" id="XP_012368060.1"/>
    </source>
</evidence>
<evidence type="ECO:0000259" key="12">
    <source>
        <dbReference type="PROSITE" id="PS50262"/>
    </source>
</evidence>
<dbReference type="PANTHER" id="PTHR48018">
    <property type="entry name" value="OLFACTORY RECEPTOR"/>
    <property type="match status" value="1"/>
</dbReference>
<dbReference type="RefSeq" id="XP_012368060.1">
    <property type="nucleotide sequence ID" value="XM_012512606.1"/>
</dbReference>
<dbReference type="Proteomes" id="UP000515203">
    <property type="component" value="Unplaced"/>
</dbReference>
<keyword evidence="4 11" id="KW-0552">Olfaction</keyword>
<evidence type="ECO:0000256" key="6">
    <source>
        <dbReference type="ARBA" id="ARBA00023040"/>
    </source>
</evidence>
<evidence type="ECO:0000256" key="10">
    <source>
        <dbReference type="RuleBase" id="RU000688"/>
    </source>
</evidence>
<evidence type="ECO:0000256" key="2">
    <source>
        <dbReference type="ARBA" id="ARBA00022606"/>
    </source>
</evidence>
<dbReference type="Pfam" id="PF13853">
    <property type="entry name" value="7tm_4"/>
    <property type="match status" value="1"/>
</dbReference>
<keyword evidence="2 11" id="KW-0716">Sensory transduction</keyword>
<dbReference type="InParanoid" id="A0A6P3V8A8"/>
<accession>A0A6P3V8A8</accession>
<feature type="transmembrane region" description="Helical" evidence="11">
    <location>
        <begin position="99"/>
        <end position="120"/>
    </location>
</feature>
<dbReference type="PROSITE" id="PS00237">
    <property type="entry name" value="G_PROTEIN_RECEP_F1_1"/>
    <property type="match status" value="1"/>
</dbReference>
<gene>
    <name evidence="14" type="primary">LOC101587405</name>
</gene>
<dbReference type="FunCoup" id="A0A6P3V8A8">
    <property type="interactions" value="612"/>
</dbReference>
<protein>
    <recommendedName>
        <fullName evidence="11">Olfactory receptor</fullName>
    </recommendedName>
</protein>
<keyword evidence="13" id="KW-1185">Reference proteome</keyword>
<sequence>MEGKNRTAVTEFLFLGLTGHLQLKIALFLVLLLVYLLTMGGNLGMITLIRLDPRLHTPMYFFLSHLSFVDFCFSSSVTPKTLRDTFAEKKSISFVGCAAQMWFCAVFVAAECFLLSAMAYDRYTAVCKPLLYTVIMSQRVCVQLVIGPYAVGLISAMTHTILTFSLPFCGPNIINDFFCDIYPLLTLACANTAKNKLVLFALAGVLGMLSCVIITVSYVCIAAAILRIQTAHGRQKAFSTCTSHLTAVSVLFGTLFFIYIRPSSSSSLGVNKVISVFYTMVIPGLNPLIYSLRNKEVKEAFKRKVKGHRSLIGG</sequence>
<keyword evidence="8 10" id="KW-0675">Receptor</keyword>
<evidence type="ECO:0000256" key="7">
    <source>
        <dbReference type="ARBA" id="ARBA00023136"/>
    </source>
</evidence>
<dbReference type="SUPFAM" id="SSF81321">
    <property type="entry name" value="Family A G protein-coupled receptor-like"/>
    <property type="match status" value="1"/>
</dbReference>
<dbReference type="FunFam" id="1.20.1070.10:FF:000003">
    <property type="entry name" value="Olfactory receptor"/>
    <property type="match status" value="1"/>
</dbReference>
<evidence type="ECO:0000256" key="5">
    <source>
        <dbReference type="ARBA" id="ARBA00022989"/>
    </source>
</evidence>
<feature type="transmembrane region" description="Helical" evidence="11">
    <location>
        <begin position="140"/>
        <end position="162"/>
    </location>
</feature>
<dbReference type="InterPro" id="IPR017452">
    <property type="entry name" value="GPCR_Rhodpsn_7TM"/>
</dbReference>
<evidence type="ECO:0000256" key="4">
    <source>
        <dbReference type="ARBA" id="ARBA00022725"/>
    </source>
</evidence>
<dbReference type="PRINTS" id="PR00245">
    <property type="entry name" value="OLFACTORYR"/>
</dbReference>
<comment type="similarity">
    <text evidence="10">Belongs to the G-protein coupled receptor 1 family.</text>
</comment>
<dbReference type="GO" id="GO:0004984">
    <property type="term" value="F:olfactory receptor activity"/>
    <property type="evidence" value="ECO:0007669"/>
    <property type="project" value="InterPro"/>
</dbReference>
<feature type="transmembrane region" description="Helical" evidence="11">
    <location>
        <begin position="25"/>
        <end position="48"/>
    </location>
</feature>
<keyword evidence="3 10" id="KW-0812">Transmembrane</keyword>
<dbReference type="AlphaFoldDB" id="A0A6P3V8A8"/>
<dbReference type="InterPro" id="IPR000276">
    <property type="entry name" value="GPCR_Rhodpsn"/>
</dbReference>
<proteinExistence type="inferred from homology"/>
<dbReference type="GO" id="GO:0004930">
    <property type="term" value="F:G protein-coupled receptor activity"/>
    <property type="evidence" value="ECO:0007669"/>
    <property type="project" value="UniProtKB-KW"/>
</dbReference>
<keyword evidence="7 11" id="KW-0472">Membrane</keyword>
<comment type="subcellular location">
    <subcellularLocation>
        <location evidence="1 11">Cell membrane</location>
        <topology evidence="1 11">Multi-pass membrane protein</topology>
    </subcellularLocation>
</comment>
<organism evidence="13 14">
    <name type="scientific">Octodon degus</name>
    <name type="common">Degu</name>
    <name type="synonym">Sciurus degus</name>
    <dbReference type="NCBI Taxonomy" id="10160"/>
    <lineage>
        <taxon>Eukaryota</taxon>
        <taxon>Metazoa</taxon>
        <taxon>Chordata</taxon>
        <taxon>Craniata</taxon>
        <taxon>Vertebrata</taxon>
        <taxon>Euteleostomi</taxon>
        <taxon>Mammalia</taxon>
        <taxon>Eutheria</taxon>
        <taxon>Euarchontoglires</taxon>
        <taxon>Glires</taxon>
        <taxon>Rodentia</taxon>
        <taxon>Hystricomorpha</taxon>
        <taxon>Octodontidae</taxon>
        <taxon>Octodon</taxon>
    </lineage>
</organism>
<feature type="transmembrane region" description="Helical" evidence="11">
    <location>
        <begin position="197"/>
        <end position="226"/>
    </location>
</feature>
<keyword evidence="6 10" id="KW-0297">G-protein coupled receptor</keyword>
<evidence type="ECO:0000256" key="11">
    <source>
        <dbReference type="RuleBase" id="RU363047"/>
    </source>
</evidence>
<evidence type="ECO:0000256" key="1">
    <source>
        <dbReference type="ARBA" id="ARBA00004651"/>
    </source>
</evidence>
<evidence type="ECO:0000313" key="13">
    <source>
        <dbReference type="Proteomes" id="UP000515203"/>
    </source>
</evidence>
<feature type="transmembrane region" description="Helical" evidence="11">
    <location>
        <begin position="272"/>
        <end position="292"/>
    </location>
</feature>